<evidence type="ECO:0000259" key="12">
    <source>
        <dbReference type="Pfam" id="PF01699"/>
    </source>
</evidence>
<feature type="transmembrane region" description="Helical" evidence="10">
    <location>
        <begin position="410"/>
        <end position="431"/>
    </location>
</feature>
<keyword evidence="10" id="KW-0050">Antiport</keyword>
<evidence type="ECO:0000256" key="11">
    <source>
        <dbReference type="SAM" id="MobiDB-lite"/>
    </source>
</evidence>
<feature type="transmembrane region" description="Helical" evidence="10">
    <location>
        <begin position="382"/>
        <end position="404"/>
    </location>
</feature>
<accession>S8BPR2</accession>
<evidence type="ECO:0000313" key="13">
    <source>
        <dbReference type="EMBL" id="EPS37227.1"/>
    </source>
</evidence>
<dbReference type="GO" id="GO:0015369">
    <property type="term" value="F:calcium:proton antiporter activity"/>
    <property type="evidence" value="ECO:0007669"/>
    <property type="project" value="UniProtKB-UniRule"/>
</dbReference>
<feature type="region of interest" description="Disordered" evidence="11">
    <location>
        <begin position="35"/>
        <end position="63"/>
    </location>
</feature>
<evidence type="ECO:0000256" key="7">
    <source>
        <dbReference type="ARBA" id="ARBA00022989"/>
    </source>
</evidence>
<comment type="function">
    <text evidence="10">Has a role in promoting intracellular calcium ion sequestration via the exchange of calcium ions for hydrogen ions across the vacuolar membrane. Involved also in manganese ion homeostasis via its uptake into the vacuole.</text>
</comment>
<keyword evidence="4 10" id="KW-0109">Calcium transport</keyword>
<feature type="transmembrane region" description="Helical" evidence="10">
    <location>
        <begin position="438"/>
        <end position="458"/>
    </location>
</feature>
<organism evidence="13 14">
    <name type="scientific">Dactylellina haptotyla (strain CBS 200.50)</name>
    <name type="common">Nematode-trapping fungus</name>
    <name type="synonym">Monacrosporium haptotylum</name>
    <dbReference type="NCBI Taxonomy" id="1284197"/>
    <lineage>
        <taxon>Eukaryota</taxon>
        <taxon>Fungi</taxon>
        <taxon>Dikarya</taxon>
        <taxon>Ascomycota</taxon>
        <taxon>Pezizomycotina</taxon>
        <taxon>Orbiliomycetes</taxon>
        <taxon>Orbiliales</taxon>
        <taxon>Orbiliaceae</taxon>
        <taxon>Dactylellina</taxon>
    </lineage>
</organism>
<evidence type="ECO:0000256" key="6">
    <source>
        <dbReference type="ARBA" id="ARBA00022837"/>
    </source>
</evidence>
<comment type="caution">
    <text evidence="10">Lacks conserved residue(s) required for the propagation of feature annotation.</text>
</comment>
<gene>
    <name evidence="13" type="ORF">H072_9116</name>
</gene>
<feature type="transmembrane region" description="Helical" evidence="10">
    <location>
        <begin position="149"/>
        <end position="170"/>
    </location>
</feature>
<reference evidence="13 14" key="1">
    <citation type="journal article" date="2013" name="PLoS Genet.">
        <title>Genomic mechanisms accounting for the adaptation to parasitism in nematode-trapping fungi.</title>
        <authorList>
            <person name="Meerupati T."/>
            <person name="Andersson K.M."/>
            <person name="Friman E."/>
            <person name="Kumar D."/>
            <person name="Tunlid A."/>
            <person name="Ahren D."/>
        </authorList>
    </citation>
    <scope>NUCLEOTIDE SEQUENCE [LARGE SCALE GENOMIC DNA]</scope>
    <source>
        <strain evidence="13 14">CBS 200.50</strain>
    </source>
</reference>
<keyword evidence="7 10" id="KW-1133">Transmembrane helix</keyword>
<evidence type="ECO:0000256" key="2">
    <source>
        <dbReference type="ARBA" id="ARBA00008170"/>
    </source>
</evidence>
<feature type="transmembrane region" description="Helical" evidence="10">
    <location>
        <begin position="213"/>
        <end position="236"/>
    </location>
</feature>
<dbReference type="OMA" id="FQMRTHH"/>
<protein>
    <recommendedName>
        <fullName evidence="10">Vacuolar calcium ion transporter</fullName>
    </recommendedName>
</protein>
<keyword evidence="8 10" id="KW-0406">Ion transport</keyword>
<dbReference type="PANTHER" id="PTHR31503:SF14">
    <property type="entry name" value="VACUOLAR CALCIUM ION TRANSPORTER"/>
    <property type="match status" value="1"/>
</dbReference>
<dbReference type="Pfam" id="PF01699">
    <property type="entry name" value="Na_Ca_ex"/>
    <property type="match status" value="2"/>
</dbReference>
<name>S8BPR2_DACHA</name>
<dbReference type="eggNOG" id="KOG1397">
    <property type="taxonomic scope" value="Eukaryota"/>
</dbReference>
<dbReference type="OrthoDB" id="10382532at2759"/>
<keyword evidence="14" id="KW-1185">Reference proteome</keyword>
<dbReference type="NCBIfam" id="TIGR00378">
    <property type="entry name" value="cax"/>
    <property type="match status" value="1"/>
</dbReference>
<dbReference type="InterPro" id="IPR044880">
    <property type="entry name" value="NCX_ion-bd_dom_sf"/>
</dbReference>
<dbReference type="InterPro" id="IPR004837">
    <property type="entry name" value="NaCa_Exmemb"/>
</dbReference>
<reference evidence="14" key="2">
    <citation type="submission" date="2013-04" db="EMBL/GenBank/DDBJ databases">
        <title>Genomic mechanisms accounting for the adaptation to parasitism in nematode-trapping fungi.</title>
        <authorList>
            <person name="Ahren D.G."/>
        </authorList>
    </citation>
    <scope>NUCLEOTIDE SEQUENCE [LARGE SCALE GENOMIC DNA]</scope>
    <source>
        <strain evidence="14">CBS 200.50</strain>
    </source>
</reference>
<dbReference type="Proteomes" id="UP000015100">
    <property type="component" value="Unassembled WGS sequence"/>
</dbReference>
<feature type="transmembrane region" description="Helical" evidence="10">
    <location>
        <begin position="308"/>
        <end position="332"/>
    </location>
</feature>
<feature type="compositionally biased region" description="Basic and acidic residues" evidence="11">
    <location>
        <begin position="52"/>
        <end position="63"/>
    </location>
</feature>
<keyword evidence="6 10" id="KW-0106">Calcium</keyword>
<feature type="transmembrane region" description="Helical" evidence="10">
    <location>
        <begin position="256"/>
        <end position="275"/>
    </location>
</feature>
<feature type="region of interest" description="Disordered" evidence="11">
    <location>
        <begin position="1"/>
        <end position="21"/>
    </location>
</feature>
<evidence type="ECO:0000256" key="4">
    <source>
        <dbReference type="ARBA" id="ARBA00022568"/>
    </source>
</evidence>
<evidence type="ECO:0000256" key="8">
    <source>
        <dbReference type="ARBA" id="ARBA00023065"/>
    </source>
</evidence>
<dbReference type="PANTHER" id="PTHR31503">
    <property type="entry name" value="VACUOLAR CALCIUM ION TRANSPORTER"/>
    <property type="match status" value="1"/>
</dbReference>
<comment type="subcellular location">
    <subcellularLocation>
        <location evidence="1">Endomembrane system</location>
        <topology evidence="1">Multi-pass membrane protein</topology>
    </subcellularLocation>
    <subcellularLocation>
        <location evidence="10">Vacuole membrane</location>
    </subcellularLocation>
</comment>
<comment type="similarity">
    <text evidence="2 10">Belongs to the Ca(2+):cation antiporter (CaCA) (TC 2.A.19) family.</text>
</comment>
<evidence type="ECO:0000256" key="1">
    <source>
        <dbReference type="ARBA" id="ARBA00004127"/>
    </source>
</evidence>
<proteinExistence type="inferred from homology"/>
<dbReference type="GO" id="GO:0000329">
    <property type="term" value="C:fungal-type vacuole membrane"/>
    <property type="evidence" value="ECO:0007669"/>
    <property type="project" value="TreeGrafter"/>
</dbReference>
<evidence type="ECO:0000256" key="10">
    <source>
        <dbReference type="RuleBase" id="RU365028"/>
    </source>
</evidence>
<feature type="transmembrane region" description="Helical" evidence="10">
    <location>
        <begin position="117"/>
        <end position="137"/>
    </location>
</feature>
<keyword evidence="10" id="KW-0926">Vacuole</keyword>
<dbReference type="HOGENOM" id="CLU_008721_1_1_1"/>
<feature type="domain" description="Sodium/calcium exchanger membrane region" evidence="12">
    <location>
        <begin position="118"/>
        <end position="277"/>
    </location>
</feature>
<evidence type="ECO:0000256" key="9">
    <source>
        <dbReference type="ARBA" id="ARBA00023136"/>
    </source>
</evidence>
<dbReference type="Gene3D" id="1.20.1420.30">
    <property type="entry name" value="NCX, central ion-binding region"/>
    <property type="match status" value="2"/>
</dbReference>
<evidence type="ECO:0000256" key="3">
    <source>
        <dbReference type="ARBA" id="ARBA00022448"/>
    </source>
</evidence>
<keyword evidence="5 10" id="KW-0812">Transmembrane</keyword>
<dbReference type="STRING" id="1284197.S8BPR2"/>
<keyword evidence="9 10" id="KW-0472">Membrane</keyword>
<evidence type="ECO:0000313" key="14">
    <source>
        <dbReference type="Proteomes" id="UP000015100"/>
    </source>
</evidence>
<evidence type="ECO:0000256" key="5">
    <source>
        <dbReference type="ARBA" id="ARBA00022692"/>
    </source>
</evidence>
<dbReference type="AlphaFoldDB" id="S8BPR2"/>
<keyword evidence="3 10" id="KW-0813">Transport</keyword>
<comment type="caution">
    <text evidence="13">The sequence shown here is derived from an EMBL/GenBank/DDBJ whole genome shotgun (WGS) entry which is preliminary data.</text>
</comment>
<feature type="transmembrane region" description="Helical" evidence="10">
    <location>
        <begin position="182"/>
        <end position="201"/>
    </location>
</feature>
<dbReference type="GO" id="GO:0012505">
    <property type="term" value="C:endomembrane system"/>
    <property type="evidence" value="ECO:0007669"/>
    <property type="project" value="UniProtKB-SubCell"/>
</dbReference>
<feature type="domain" description="Sodium/calcium exchanger membrane region" evidence="12">
    <location>
        <begin position="313"/>
        <end position="455"/>
    </location>
</feature>
<dbReference type="GO" id="GO:0006874">
    <property type="term" value="P:intracellular calcium ion homeostasis"/>
    <property type="evidence" value="ECO:0007669"/>
    <property type="project" value="TreeGrafter"/>
</dbReference>
<dbReference type="EMBL" id="AQGS01000690">
    <property type="protein sequence ID" value="EPS37227.1"/>
    <property type="molecule type" value="Genomic_DNA"/>
</dbReference>
<sequence>MSNSTELRDMQGRNESWQTRDGQYEYASNYQGAGGFPLSDAEESSTYYRSGSKQDFEDHERRLSEGLPPPPYWFNPWTAAHIALKSSSRLSSYSNVLFPAVPAGIVLWYTLREQHPRLVFAFNFIGIVPAGNLLAFASGELGHKLPPTLASYLEVLTGAFVEIIITMILLFERQFSVVRDALLGSMLANLLLVTGMCFFAGGLKHREQEVAEYVAELSNAALLISAAGLVLPGVFFQSLDSRLDVTTDRVDRRFLQVSRVVSFWLLISYICFVVFQLKTHHSAFHQIIEKAESQNHHKHQKHQYRKKLSVLEAIIVMLIGLTLVTFCAYFMVQIIPNIVEKQNVSELFLGLILVPVIEKAAEHLTTLSQAINNQQTLAISNCLGGTVQTALLVTPLVVLVGWAANRDMDLNFEFFVVFSLLLAVLIVGNFLRDGKTHWLEGLFLLMVYLVIATAAYNYPNREELSVDATETPPTVRETTPRL</sequence>
<dbReference type="InterPro" id="IPR004798">
    <property type="entry name" value="CAX-like"/>
</dbReference>
<feature type="compositionally biased region" description="Basic and acidic residues" evidence="11">
    <location>
        <begin position="1"/>
        <end position="12"/>
    </location>
</feature>
<dbReference type="InterPro" id="IPR004713">
    <property type="entry name" value="CaH_exchang"/>
</dbReference>